<dbReference type="InterPro" id="IPR012337">
    <property type="entry name" value="RNaseH-like_sf"/>
</dbReference>
<evidence type="ECO:0008006" key="8">
    <source>
        <dbReference type="Google" id="ProtNLM"/>
    </source>
</evidence>
<feature type="compositionally biased region" description="Basic residues" evidence="1">
    <location>
        <begin position="503"/>
        <end position="512"/>
    </location>
</feature>
<dbReference type="Pfam" id="PF14392">
    <property type="entry name" value="zf-CCHC_4"/>
    <property type="match status" value="1"/>
</dbReference>
<evidence type="ECO:0000259" key="4">
    <source>
        <dbReference type="Pfam" id="PF14111"/>
    </source>
</evidence>
<evidence type="ECO:0000259" key="5">
    <source>
        <dbReference type="Pfam" id="PF14392"/>
    </source>
</evidence>
<dbReference type="PANTHER" id="PTHR33710">
    <property type="entry name" value="BNAC02G09200D PROTEIN"/>
    <property type="match status" value="1"/>
</dbReference>
<dbReference type="InterPro" id="IPR005135">
    <property type="entry name" value="Endo/exonuclease/phosphatase"/>
</dbReference>
<dbReference type="Gene3D" id="3.60.10.10">
    <property type="entry name" value="Endonuclease/exonuclease/phosphatase"/>
    <property type="match status" value="1"/>
</dbReference>
<accession>A0AAV6JQZ8</accession>
<feature type="compositionally biased region" description="Low complexity" evidence="1">
    <location>
        <begin position="410"/>
        <end position="422"/>
    </location>
</feature>
<feature type="region of interest" description="Disordered" evidence="1">
    <location>
        <begin position="438"/>
        <end position="457"/>
    </location>
</feature>
<feature type="domain" description="Endonuclease/exonuclease/phosphatase" evidence="2">
    <location>
        <begin position="554"/>
        <end position="769"/>
    </location>
</feature>
<dbReference type="PANTHER" id="PTHR33710:SF77">
    <property type="entry name" value="DNASE I-LIKE SUPERFAMILY PROTEIN"/>
    <property type="match status" value="1"/>
</dbReference>
<dbReference type="SUPFAM" id="SSF56219">
    <property type="entry name" value="DNase I-like"/>
    <property type="match status" value="1"/>
</dbReference>
<dbReference type="InterPro" id="IPR036397">
    <property type="entry name" value="RNaseH_sf"/>
</dbReference>
<evidence type="ECO:0000313" key="6">
    <source>
        <dbReference type="EMBL" id="KAG5542538.1"/>
    </source>
</evidence>
<dbReference type="InterPro" id="IPR044730">
    <property type="entry name" value="RNase_H-like_dom_plant"/>
</dbReference>
<feature type="domain" description="DUF4283" evidence="4">
    <location>
        <begin position="24"/>
        <end position="100"/>
    </location>
</feature>
<dbReference type="GO" id="GO:0003676">
    <property type="term" value="F:nucleic acid binding"/>
    <property type="evidence" value="ECO:0007669"/>
    <property type="project" value="InterPro"/>
</dbReference>
<reference evidence="6" key="1">
    <citation type="submission" date="2020-08" db="EMBL/GenBank/DDBJ databases">
        <title>Plant Genome Project.</title>
        <authorList>
            <person name="Zhang R.-G."/>
        </authorList>
    </citation>
    <scope>NUCLEOTIDE SEQUENCE</scope>
    <source>
        <strain evidence="6">WSP0</strain>
        <tissue evidence="6">Leaf</tissue>
    </source>
</reference>
<dbReference type="Proteomes" id="UP000823749">
    <property type="component" value="Chromosome 7"/>
</dbReference>
<feature type="domain" description="RNase H type-1" evidence="3">
    <location>
        <begin position="1061"/>
        <end position="1180"/>
    </location>
</feature>
<keyword evidence="7" id="KW-1185">Reference proteome</keyword>
<dbReference type="GO" id="GO:0004523">
    <property type="term" value="F:RNA-DNA hybrid ribonuclease activity"/>
    <property type="evidence" value="ECO:0007669"/>
    <property type="project" value="InterPro"/>
</dbReference>
<dbReference type="InterPro" id="IPR025836">
    <property type="entry name" value="Zn_knuckle_CX2CX4HX4C"/>
</dbReference>
<feature type="region of interest" description="Disordered" evidence="1">
    <location>
        <begin position="394"/>
        <end position="422"/>
    </location>
</feature>
<dbReference type="Pfam" id="PF03372">
    <property type="entry name" value="Exo_endo_phos"/>
    <property type="match status" value="1"/>
</dbReference>
<dbReference type="SUPFAM" id="SSF53098">
    <property type="entry name" value="Ribonuclease H-like"/>
    <property type="match status" value="1"/>
</dbReference>
<proteinExistence type="predicted"/>
<dbReference type="Pfam" id="PF13456">
    <property type="entry name" value="RVT_3"/>
    <property type="match status" value="1"/>
</dbReference>
<protein>
    <recommendedName>
        <fullName evidence="8">CCHC-type domain-containing protein</fullName>
    </recommendedName>
</protein>
<evidence type="ECO:0000259" key="2">
    <source>
        <dbReference type="Pfam" id="PF03372"/>
    </source>
</evidence>
<gene>
    <name evidence="6" type="ORF">RHGRI_022172</name>
</gene>
<name>A0AAV6JQZ8_9ERIC</name>
<feature type="domain" description="Zinc knuckle CX2CX4HX4C" evidence="5">
    <location>
        <begin position="161"/>
        <end position="209"/>
    </location>
</feature>
<dbReference type="EMBL" id="JACTNZ010000007">
    <property type="protein sequence ID" value="KAG5542538.1"/>
    <property type="molecule type" value="Genomic_DNA"/>
</dbReference>
<evidence type="ECO:0000313" key="7">
    <source>
        <dbReference type="Proteomes" id="UP000823749"/>
    </source>
</evidence>
<comment type="caution">
    <text evidence="6">The sequence shown here is derived from an EMBL/GenBank/DDBJ whole genome shotgun (WGS) entry which is preliminary data.</text>
</comment>
<dbReference type="AlphaFoldDB" id="A0AAV6JQZ8"/>
<dbReference type="InterPro" id="IPR036691">
    <property type="entry name" value="Endo/exonu/phosph_ase_sf"/>
</dbReference>
<dbReference type="CDD" id="cd06222">
    <property type="entry name" value="RNase_H_like"/>
    <property type="match status" value="1"/>
</dbReference>
<dbReference type="InterPro" id="IPR025558">
    <property type="entry name" value="DUF4283"/>
</dbReference>
<feature type="region of interest" description="Disordered" evidence="1">
    <location>
        <begin position="490"/>
        <end position="512"/>
    </location>
</feature>
<sequence>MASLPDSISLDDSSEGSNEYPNFVLVGKIISARKPHRQGVFNVINKAWRTRGNFSISVWRDSFYAFTFDLEEDLIKITNQAPWSVMGGLLVLARWNHDMTIEDLDFSHSPFWVQIHGLPLGQMNRKNGEAIASLIGKLDSSGMKAFDTSTFKDYLRLRIIIDITKPLKKGFFLKRREKEDLWVRFKYERLSDFCYVCGLIGHGLNDCTKKFTGNRSELEYGSFLRAEISIIETINPGKPAPTISNSSSEEFIAVVSPLVTAAREPDAINSSDGTISVRKDKAVILCDKPAGKDLPGGDTCPPFIPVTCSLRDNGNLAPPFVVFTDFKSRPIDPTFTITQLKPTRPLFSSGNDYYVEEPPDSPGRICPAPILGPFSLIKPLIQNPSLVVPLSTPSTDLSPHITPSPLPLTSPNKSVSNSNPPSTVGLSSIFDKLLCLKRKSPPSSPSNTPPPPKIHKNDQSVKAISFPVPDIPSIVPEVLGPSFHPGNSSLPNLSGVSGGNRKTTTRRASLGRRKSRLNEVPIISSFQQNQQDLLAFPIEVSPIMQEDGNSPMEGLGRPLTFQNIRGLCYAHRPALVFLMETKNKSAFVDKIRCKTNLLHSFYVDPVGISGGLALWWDDSISVSIINSSTFHIFAEVSAPHGGNKWFLSCIYVHPDVGTKAQAWSQLRSCARSISSPWLCIGDFNEVSSSKEKFGGLPVSSSRLEAFNGLISDCSLLDLEFKGLNYTWSNNREGPANIRERIDRALANAVWRVMFPYAQVFQDAIIGSDHSPLLLDFCVSPTPVPKPFKFESMWITSPNCLPTIRDNWSIQVQGSAMFRWNFRLKALKKVLKNWSKTEFGNNRTRLAELKDQLAYVQNLAPTTENLAVQQAIHKRMEIIMAREEMYLHQRSRINWLNYGDRNSKFFYTTLIQRRQRNQILRLKAHDGAWKESDDDINLEIEHYFSSLFSNIGPRDFSSTIDNVTPKISGEMNRIKEEIDRGNLDPDYFPKVIFLCWFIWKARNELIFHSTNQLPHVVVARALGAWDEFLSATESSTNQLSRSPQPSTSLHWIPPVAGSLKINCDASWSTGLNRGWGGIILRDNRGNLIDGRRFKISATSAFLAEASVLREACLFAKALNLSSVCIENDNAQLISLSVSELVPPWEVLAIISDIRLLAREEGLSFRWTPREGNEAAHWVASSHASSIGPNWVVYPPEILYSILCKDLR</sequence>
<evidence type="ECO:0000259" key="3">
    <source>
        <dbReference type="Pfam" id="PF13456"/>
    </source>
</evidence>
<evidence type="ECO:0000256" key="1">
    <source>
        <dbReference type="SAM" id="MobiDB-lite"/>
    </source>
</evidence>
<feature type="compositionally biased region" description="Pro residues" evidence="1">
    <location>
        <begin position="442"/>
        <end position="452"/>
    </location>
</feature>
<dbReference type="Pfam" id="PF14111">
    <property type="entry name" value="DUF4283"/>
    <property type="match status" value="1"/>
</dbReference>
<dbReference type="Gene3D" id="3.30.420.10">
    <property type="entry name" value="Ribonuclease H-like superfamily/Ribonuclease H"/>
    <property type="match status" value="1"/>
</dbReference>
<organism evidence="6 7">
    <name type="scientific">Rhododendron griersonianum</name>
    <dbReference type="NCBI Taxonomy" id="479676"/>
    <lineage>
        <taxon>Eukaryota</taxon>
        <taxon>Viridiplantae</taxon>
        <taxon>Streptophyta</taxon>
        <taxon>Embryophyta</taxon>
        <taxon>Tracheophyta</taxon>
        <taxon>Spermatophyta</taxon>
        <taxon>Magnoliopsida</taxon>
        <taxon>eudicotyledons</taxon>
        <taxon>Gunneridae</taxon>
        <taxon>Pentapetalae</taxon>
        <taxon>asterids</taxon>
        <taxon>Ericales</taxon>
        <taxon>Ericaceae</taxon>
        <taxon>Ericoideae</taxon>
        <taxon>Rhodoreae</taxon>
        <taxon>Rhododendron</taxon>
    </lineage>
</organism>
<dbReference type="InterPro" id="IPR002156">
    <property type="entry name" value="RNaseH_domain"/>
</dbReference>